<evidence type="ECO:0000313" key="2">
    <source>
        <dbReference type="Proteomes" id="UP000031950"/>
    </source>
</evidence>
<comment type="caution">
    <text evidence="1">The sequence shown here is derived from an EMBL/GenBank/DDBJ whole genome shotgun (WGS) entry which is preliminary data.</text>
</comment>
<dbReference type="RefSeq" id="WP_041123250.1">
    <property type="nucleotide sequence ID" value="NZ_JXRQ01000025.1"/>
</dbReference>
<keyword evidence="2" id="KW-1185">Reference proteome</keyword>
<proteinExistence type="predicted"/>
<protein>
    <recommendedName>
        <fullName evidence="3">Flagellar hook-length control protein-like C-terminal domain-containing protein</fullName>
    </recommendedName>
</protein>
<dbReference type="PATRIC" id="fig|135826.4.peg.2704"/>
<name>A0A0C2VCD0_9BACL</name>
<reference evidence="1 2" key="1">
    <citation type="submission" date="2015-01" db="EMBL/GenBank/DDBJ databases">
        <title>Genome sequence of Jeotgalibacillus alimentarius.</title>
        <authorList>
            <person name="Goh K.M."/>
            <person name="Chan K.-G."/>
            <person name="Yaakop A.S."/>
            <person name="Ee R."/>
            <person name="Gan H.M."/>
            <person name="Chan C.S."/>
        </authorList>
    </citation>
    <scope>NUCLEOTIDE SEQUENCE [LARGE SCALE GENOMIC DNA]</scope>
    <source>
        <strain evidence="1 2">YKJ-13</strain>
    </source>
</reference>
<gene>
    <name evidence="1" type="ORF">KP77_27190</name>
</gene>
<dbReference type="Proteomes" id="UP000031950">
    <property type="component" value="Unassembled WGS sequence"/>
</dbReference>
<sequence>MQIKMDPALSSQSGGQKEVALKQGDLFSANVKSKGDGEATLQIRGQEVKVKTEGNLPANGRVSLEVTGAKDGMPVVRQVQQNPQQSQQPQMDLVKLNDGKPLTPELKAAVNHLMEKGMPVNKEVMQSLRNFLSKTDAPSAQKLETIQAAVSKNLTITANKLTAIHSALHGPPISEAVSELLKSTGVDITAGRQHSAGQIESAARQQLTQALQLLMKAAPEQVQSLLKQLDAGGNVKELAAQLQKNFSALLVNNQQAAKFLDNALKLDSLVKPVIESQPIDQSKALMVEEVKTAIRKSPDVKAVVESFAKLSEQADFDPQTKQALQHSAVRAEQFVQNGQELQARQEMMQGIQQASAAYPLKAASEQYQLSDELISQIPMQSRDVIVTRISERLSQAALDFKNIQKDISRNLSQIEYAANQTKQTAVQQTKPLLEATIKMLDQAILKGDFMLHTNMQTEKNLLKASGQLAEASKLLARGEVAQAARITSEVKSMMEKIEFKPSDVKVQHFVSKEIMQLEPASQQRSTAMQLQQSMQMLHNEPSARHAYEHVRALGMTFENEQAHSLLRGSGNEQLTSTLKAMLLKMSQEGKADQSMNQLTGQQLLSKTDTNGLQSMVMTLPFILQEKVENFKVYMQSKNSSQKIDWENCNLYFLFDTKKMGEIGVSLNVSERNLSIKMKNDQEGFEAKMAPITDLAKDRLEQIGYQVQQLQFDRLTNEDQPEEADIQEKAVPIMTEKGYDFSV</sequence>
<dbReference type="EMBL" id="JXRQ01000025">
    <property type="protein sequence ID" value="KIL46592.1"/>
    <property type="molecule type" value="Genomic_DNA"/>
</dbReference>
<organism evidence="1 2">
    <name type="scientific">Jeotgalibacillus alimentarius</name>
    <dbReference type="NCBI Taxonomy" id="135826"/>
    <lineage>
        <taxon>Bacteria</taxon>
        <taxon>Bacillati</taxon>
        <taxon>Bacillota</taxon>
        <taxon>Bacilli</taxon>
        <taxon>Bacillales</taxon>
        <taxon>Caryophanaceae</taxon>
        <taxon>Jeotgalibacillus</taxon>
    </lineage>
</organism>
<accession>A0A0C2VCD0</accession>
<evidence type="ECO:0008006" key="3">
    <source>
        <dbReference type="Google" id="ProtNLM"/>
    </source>
</evidence>
<evidence type="ECO:0000313" key="1">
    <source>
        <dbReference type="EMBL" id="KIL46592.1"/>
    </source>
</evidence>
<dbReference type="STRING" id="135826.KP77_27190"/>
<dbReference type="OrthoDB" id="2351076at2"/>
<dbReference type="AlphaFoldDB" id="A0A0C2VCD0"/>